<dbReference type="OrthoDB" id="348461at2759"/>
<evidence type="ECO:0000256" key="1">
    <source>
        <dbReference type="SAM" id="MobiDB-lite"/>
    </source>
</evidence>
<dbReference type="EMBL" id="HG723391">
    <property type="protein sequence ID" value="CDJ66051.1"/>
    <property type="molecule type" value="Genomic_DNA"/>
</dbReference>
<organism evidence="2 3">
    <name type="scientific">Eimeria necatrix</name>
    <dbReference type="NCBI Taxonomy" id="51315"/>
    <lineage>
        <taxon>Eukaryota</taxon>
        <taxon>Sar</taxon>
        <taxon>Alveolata</taxon>
        <taxon>Apicomplexa</taxon>
        <taxon>Conoidasida</taxon>
        <taxon>Coccidia</taxon>
        <taxon>Eucoccidiorida</taxon>
        <taxon>Eimeriorina</taxon>
        <taxon>Eimeriidae</taxon>
        <taxon>Eimeria</taxon>
    </lineage>
</organism>
<evidence type="ECO:0000313" key="3">
    <source>
        <dbReference type="Proteomes" id="UP000030754"/>
    </source>
</evidence>
<dbReference type="Proteomes" id="UP000030754">
    <property type="component" value="Unassembled WGS sequence"/>
</dbReference>
<accession>U6MPY0</accession>
<name>U6MPY0_9EIME</name>
<dbReference type="VEuPathDB" id="ToxoDB:ENH_00013690"/>
<dbReference type="GeneID" id="25471551"/>
<sequence>EVEKQLAKRAFSCSLSDAVTAAFAAVALQLHRGSQQLLLELLQQTELLQQQDDLDAEDAWGELPLRQQQIALELSLDPKAKPLRELLQQKGLGHFAAFPATLRGEAVETQNEGKEKVLLQEIEEFLQQEDVRHRLLLTVDALLQQQQKPQQKQQQQPEQQHQQQHQQPEQQQQQQQQQQDVEEASLRRVALSVQLKDFPCLRTYRVASLFLWPSAAAAAAAAAEAAAAEVLQHEQQGGSSSSNSLAVVADFSTFAEFEGPAEVYVQLKYRHLRRAGHALIAVRAEEWAKANGEEERLVLLLKSLLLPERS</sequence>
<keyword evidence="3" id="KW-1185">Reference proteome</keyword>
<dbReference type="AlphaFoldDB" id="U6MPY0"/>
<protein>
    <submittedName>
        <fullName evidence="2">Uncharacterized protein</fullName>
    </submittedName>
</protein>
<reference evidence="2" key="1">
    <citation type="submission" date="2013-10" db="EMBL/GenBank/DDBJ databases">
        <title>Genomic analysis of the causative agents of coccidiosis in chickens.</title>
        <authorList>
            <person name="Reid A.J."/>
            <person name="Blake D."/>
            <person name="Billington K."/>
            <person name="Browne H."/>
            <person name="Dunn M."/>
            <person name="Hung S."/>
            <person name="Kawahara F."/>
            <person name="Miranda-Saavedra D."/>
            <person name="Mourier T."/>
            <person name="Nagra H."/>
            <person name="Otto T.D."/>
            <person name="Rawlings N."/>
            <person name="Sanchez A."/>
            <person name="Sanders M."/>
            <person name="Subramaniam C."/>
            <person name="Tay Y."/>
            <person name="Dear P."/>
            <person name="Doerig C."/>
            <person name="Gruber A."/>
            <person name="Parkinson J."/>
            <person name="Shirley M."/>
            <person name="Wan K.L."/>
            <person name="Berriman M."/>
            <person name="Tomley F."/>
            <person name="Pain A."/>
        </authorList>
    </citation>
    <scope>NUCLEOTIDE SEQUENCE [LARGE SCALE GENOMIC DNA]</scope>
    <source>
        <strain evidence="2">Houghton</strain>
    </source>
</reference>
<feature type="region of interest" description="Disordered" evidence="1">
    <location>
        <begin position="148"/>
        <end position="179"/>
    </location>
</feature>
<evidence type="ECO:0000313" key="2">
    <source>
        <dbReference type="EMBL" id="CDJ66051.1"/>
    </source>
</evidence>
<gene>
    <name evidence="2" type="ORF">ENH_00013690</name>
</gene>
<feature type="non-terminal residue" evidence="2">
    <location>
        <position position="1"/>
    </location>
</feature>
<proteinExistence type="predicted"/>
<dbReference type="RefSeq" id="XP_013434518.1">
    <property type="nucleotide sequence ID" value="XM_013579064.1"/>
</dbReference>
<reference evidence="2" key="2">
    <citation type="submission" date="2013-10" db="EMBL/GenBank/DDBJ databases">
        <authorList>
            <person name="Aslett M."/>
        </authorList>
    </citation>
    <scope>NUCLEOTIDE SEQUENCE [LARGE SCALE GENOMIC DNA]</scope>
    <source>
        <strain evidence="2">Houghton</strain>
    </source>
</reference>